<feature type="region of interest" description="Disordered" evidence="1">
    <location>
        <begin position="112"/>
        <end position="133"/>
    </location>
</feature>
<name>A0ABQ5RMW1_9CHLO</name>
<dbReference type="Gene3D" id="1.20.1280.50">
    <property type="match status" value="1"/>
</dbReference>
<dbReference type="InterPro" id="IPR057039">
    <property type="entry name" value="At5g52880_ARM"/>
</dbReference>
<reference evidence="3 4" key="1">
    <citation type="journal article" date="2023" name="IScience">
        <title>Expanded male sex-determining region conserved during the evolution of homothallism in the green alga Volvox.</title>
        <authorList>
            <person name="Yamamoto K."/>
            <person name="Matsuzaki R."/>
            <person name="Mahakham W."/>
            <person name="Heman W."/>
            <person name="Sekimoto H."/>
            <person name="Kawachi M."/>
            <person name="Minakuchi Y."/>
            <person name="Toyoda A."/>
            <person name="Nozaki H."/>
        </authorList>
    </citation>
    <scope>NUCLEOTIDE SEQUENCE [LARGE SCALE GENOMIC DNA]</scope>
    <source>
        <strain evidence="3 4">NIES-4468</strain>
    </source>
</reference>
<keyword evidence="4" id="KW-1185">Reference proteome</keyword>
<dbReference type="PROSITE" id="PS50181">
    <property type="entry name" value="FBOX"/>
    <property type="match status" value="1"/>
</dbReference>
<sequence>HSSSDSDIECGALTQERYQQLRLNWALTTWEHNTRAMRELQMLFERAFRKDAGKGVQLAMFEDLKSALHQAERMGRLDRTLDQLIAAAVRVLPKQKRTLVMSAQKRAVVQMRRSARRGDGMEGNSETGPDDDGTCNRAALDDLPVEVVEAIFGHLGPVELARCTCVSRSWRDLSRGADTVWHALYELTFQGTASIVQHSLPTTNASAYRAFQQAAAGRPRGLKRWSGRVLGLSGPAWLSSSALRCMPPSRVAALKFPRVDKVVRWACGQSTGRFSSVESSSGESDNDAAGTTSRMRLWALANRLNALIEALKRLSDGVRMRPYPGRFMH</sequence>
<proteinExistence type="predicted"/>
<comment type="caution">
    <text evidence="3">The sequence shown here is derived from an EMBL/GenBank/DDBJ whole genome shotgun (WGS) entry which is preliminary data.</text>
</comment>
<organism evidence="3 4">
    <name type="scientific">Volvox africanus</name>
    <dbReference type="NCBI Taxonomy" id="51714"/>
    <lineage>
        <taxon>Eukaryota</taxon>
        <taxon>Viridiplantae</taxon>
        <taxon>Chlorophyta</taxon>
        <taxon>core chlorophytes</taxon>
        <taxon>Chlorophyceae</taxon>
        <taxon>CS clade</taxon>
        <taxon>Chlamydomonadales</taxon>
        <taxon>Volvocaceae</taxon>
        <taxon>Volvox</taxon>
    </lineage>
</organism>
<dbReference type="EMBL" id="BSDZ01000003">
    <property type="protein sequence ID" value="GLI58766.1"/>
    <property type="molecule type" value="Genomic_DNA"/>
</dbReference>
<dbReference type="InterPro" id="IPR036047">
    <property type="entry name" value="F-box-like_dom_sf"/>
</dbReference>
<dbReference type="Proteomes" id="UP001165090">
    <property type="component" value="Unassembled WGS sequence"/>
</dbReference>
<dbReference type="InterPro" id="IPR001810">
    <property type="entry name" value="F-box_dom"/>
</dbReference>
<dbReference type="CDD" id="cd09917">
    <property type="entry name" value="F-box_SF"/>
    <property type="match status" value="1"/>
</dbReference>
<evidence type="ECO:0000313" key="3">
    <source>
        <dbReference type="EMBL" id="GLI58766.1"/>
    </source>
</evidence>
<evidence type="ECO:0000259" key="2">
    <source>
        <dbReference type="PROSITE" id="PS50181"/>
    </source>
</evidence>
<dbReference type="SUPFAM" id="SSF81383">
    <property type="entry name" value="F-box domain"/>
    <property type="match status" value="1"/>
</dbReference>
<evidence type="ECO:0000256" key="1">
    <source>
        <dbReference type="SAM" id="MobiDB-lite"/>
    </source>
</evidence>
<protein>
    <recommendedName>
        <fullName evidence="2">F-box domain-containing protein</fullName>
    </recommendedName>
</protein>
<evidence type="ECO:0000313" key="4">
    <source>
        <dbReference type="Proteomes" id="UP001165090"/>
    </source>
</evidence>
<dbReference type="Pfam" id="PF24104">
    <property type="entry name" value="At5g52880_ARM"/>
    <property type="match status" value="1"/>
</dbReference>
<feature type="non-terminal residue" evidence="3">
    <location>
        <position position="1"/>
    </location>
</feature>
<feature type="domain" description="F-box" evidence="2">
    <location>
        <begin position="137"/>
        <end position="184"/>
    </location>
</feature>
<dbReference type="PANTHER" id="PTHR47744">
    <property type="entry name" value="OS05G0526300 PROTEIN"/>
    <property type="match status" value="1"/>
</dbReference>
<dbReference type="Pfam" id="PF12937">
    <property type="entry name" value="F-box-like"/>
    <property type="match status" value="1"/>
</dbReference>
<dbReference type="PANTHER" id="PTHR47744:SF1">
    <property type="entry name" value="OS05G0526300 PROTEIN"/>
    <property type="match status" value="1"/>
</dbReference>
<gene>
    <name evidence="3" type="ORF">VaNZ11_000519</name>
</gene>
<dbReference type="SMART" id="SM00256">
    <property type="entry name" value="FBOX"/>
    <property type="match status" value="1"/>
</dbReference>
<accession>A0ABQ5RMW1</accession>